<dbReference type="Gene3D" id="3.20.20.140">
    <property type="entry name" value="Metal-dependent hydrolases"/>
    <property type="match status" value="1"/>
</dbReference>
<dbReference type="Proteomes" id="UP000523821">
    <property type="component" value="Unassembled WGS sequence"/>
</dbReference>
<dbReference type="InterPro" id="IPR011059">
    <property type="entry name" value="Metal-dep_hydrolase_composite"/>
</dbReference>
<dbReference type="EMBL" id="JACHOO010000003">
    <property type="protein sequence ID" value="MBB5752508.1"/>
    <property type="molecule type" value="Genomic_DNA"/>
</dbReference>
<keyword evidence="5" id="KW-1185">Reference proteome</keyword>
<evidence type="ECO:0000313" key="5">
    <source>
        <dbReference type="Proteomes" id="UP000523821"/>
    </source>
</evidence>
<proteinExistence type="predicted"/>
<dbReference type="SUPFAM" id="SSF51556">
    <property type="entry name" value="Metallo-dependent hydrolases"/>
    <property type="match status" value="1"/>
</dbReference>
<dbReference type="SUPFAM" id="SSF51338">
    <property type="entry name" value="Composite domain of metallo-dependent hydrolases"/>
    <property type="match status" value="1"/>
</dbReference>
<dbReference type="GO" id="GO:0006209">
    <property type="term" value="P:cytosine catabolic process"/>
    <property type="evidence" value="ECO:0007669"/>
    <property type="project" value="TreeGrafter"/>
</dbReference>
<dbReference type="InterPro" id="IPR013108">
    <property type="entry name" value="Amidohydro_3"/>
</dbReference>
<dbReference type="Gene3D" id="2.30.40.10">
    <property type="entry name" value="Urease, subunit C, domain 1"/>
    <property type="match status" value="1"/>
</dbReference>
<keyword evidence="1" id="KW-0479">Metal-binding</keyword>
<dbReference type="FunFam" id="3.20.20.140:FF:000019">
    <property type="entry name" value="Cytosine deaminase"/>
    <property type="match status" value="1"/>
</dbReference>
<dbReference type="PANTHER" id="PTHR32027">
    <property type="entry name" value="CYTOSINE DEAMINASE"/>
    <property type="match status" value="1"/>
</dbReference>
<sequence>MTKGFATIPEAGAYVLADARLPAAAVEGFDARVVEGLLRADLVVEDGRIARLSPPNSETGLPVVDLDGGQVWPAFVDLHTHLDKGHIWPRAANPDGSFDGALAAVHADREANWSAEDVRRRMDFALRCACAHGTRLIRTHLDSLPPQETISWPVFAEMRAAWAGRIELQAVSLFPVDMVFDAAAYDAIVDTTAAHGGVLGGVTFMIPELDAALDRLFETAAARGLDLDFHVDETQDPAATSLRSIAEAALRHRFEGRVAVGHCCSLARQDEAEAARTIERVAEAGITVISLPMCNVYLQDRAPGRTPRSRGVTLLKEMAAAGVNTVVASDNTRDPFYAYGDLDPMEVFREAVRIIQLDHPIDAAPALVTRNAANAARRPDLGLIRAGDPADLVLFRARRWTELLARPQADRTVIRAGRAIDRTLPDHRELDDLFGDLDG</sequence>
<gene>
    <name evidence="4" type="ORF">GGQ63_001562</name>
</gene>
<dbReference type="NCBIfam" id="NF005759">
    <property type="entry name" value="PRK07583.1"/>
    <property type="match status" value="1"/>
</dbReference>
<dbReference type="PANTHER" id="PTHR32027:SF0">
    <property type="entry name" value="CYTOSINE DEAMINASE"/>
    <property type="match status" value="1"/>
</dbReference>
<dbReference type="GO" id="GO:0035888">
    <property type="term" value="F:isoguanine deaminase activity"/>
    <property type="evidence" value="ECO:0007669"/>
    <property type="project" value="TreeGrafter"/>
</dbReference>
<comment type="caution">
    <text evidence="4">The sequence shown here is derived from an EMBL/GenBank/DDBJ whole genome shotgun (WGS) entry which is preliminary data.</text>
</comment>
<dbReference type="EC" id="3.5.4.1" evidence="4"/>
<dbReference type="Pfam" id="PF07969">
    <property type="entry name" value="Amidohydro_3"/>
    <property type="match status" value="2"/>
</dbReference>
<evidence type="ECO:0000256" key="2">
    <source>
        <dbReference type="ARBA" id="ARBA00022801"/>
    </source>
</evidence>
<dbReference type="InterPro" id="IPR032466">
    <property type="entry name" value="Metal_Hydrolase"/>
</dbReference>
<organism evidence="4 5">
    <name type="scientific">Prosthecomicrobium pneumaticum</name>
    <dbReference type="NCBI Taxonomy" id="81895"/>
    <lineage>
        <taxon>Bacteria</taxon>
        <taxon>Pseudomonadati</taxon>
        <taxon>Pseudomonadota</taxon>
        <taxon>Alphaproteobacteria</taxon>
        <taxon>Hyphomicrobiales</taxon>
        <taxon>Kaistiaceae</taxon>
        <taxon>Prosthecomicrobium</taxon>
    </lineage>
</organism>
<accession>A0A7W9CVR8</accession>
<protein>
    <submittedName>
        <fullName evidence="4">Cytosine deaminase</fullName>
        <ecNumber evidence="4">3.5.4.1</ecNumber>
    </submittedName>
</protein>
<dbReference type="RefSeq" id="WP_183854375.1">
    <property type="nucleotide sequence ID" value="NZ_JACHOO010000003.1"/>
</dbReference>
<dbReference type="GO" id="GO:0046872">
    <property type="term" value="F:metal ion binding"/>
    <property type="evidence" value="ECO:0007669"/>
    <property type="project" value="UniProtKB-KW"/>
</dbReference>
<evidence type="ECO:0000313" key="4">
    <source>
        <dbReference type="EMBL" id="MBB5752508.1"/>
    </source>
</evidence>
<dbReference type="CDD" id="cd01293">
    <property type="entry name" value="Bact_CD"/>
    <property type="match status" value="1"/>
</dbReference>
<evidence type="ECO:0000256" key="1">
    <source>
        <dbReference type="ARBA" id="ARBA00022723"/>
    </source>
</evidence>
<feature type="domain" description="Amidohydrolase 3" evidence="3">
    <location>
        <begin position="63"/>
        <end position="111"/>
    </location>
</feature>
<evidence type="ECO:0000259" key="3">
    <source>
        <dbReference type="Pfam" id="PF07969"/>
    </source>
</evidence>
<feature type="domain" description="Amidohydrolase 3" evidence="3">
    <location>
        <begin position="197"/>
        <end position="417"/>
    </location>
</feature>
<dbReference type="InterPro" id="IPR052349">
    <property type="entry name" value="Metallo-hydrolase_Enzymes"/>
</dbReference>
<reference evidence="4 5" key="1">
    <citation type="submission" date="2020-08" db="EMBL/GenBank/DDBJ databases">
        <title>Genomic Encyclopedia of Type Strains, Phase IV (KMG-IV): sequencing the most valuable type-strain genomes for metagenomic binning, comparative biology and taxonomic classification.</title>
        <authorList>
            <person name="Goeker M."/>
        </authorList>
    </citation>
    <scope>NUCLEOTIDE SEQUENCE [LARGE SCALE GENOMIC DNA]</scope>
    <source>
        <strain evidence="4 5">DSM 16268</strain>
    </source>
</reference>
<keyword evidence="2 4" id="KW-0378">Hydrolase</keyword>
<dbReference type="AlphaFoldDB" id="A0A7W9CVR8"/>
<dbReference type="GO" id="GO:0004131">
    <property type="term" value="F:cytosine deaminase activity"/>
    <property type="evidence" value="ECO:0007669"/>
    <property type="project" value="UniProtKB-EC"/>
</dbReference>
<name>A0A7W9CVR8_9HYPH</name>